<dbReference type="Proteomes" id="UP000297890">
    <property type="component" value="Unassembled WGS sequence"/>
</dbReference>
<reference evidence="2 3" key="1">
    <citation type="journal article" date="2019" name="ISME J.">
        <title>Candidatus Macondimonas diazotrophica, a novel gammaproteobacterial genus dominating crude-oil-contaminated coastal sediments.</title>
        <authorList>
            <person name="Karthikeyan S."/>
            <person name="Konstantinidis K."/>
        </authorList>
    </citation>
    <scope>NUCLEOTIDE SEQUENCE [LARGE SCALE GENOMIC DNA]</scope>
    <source>
        <strain evidence="2 3">KTK01</strain>
    </source>
</reference>
<name>A0A4Z0F7M0_9GAMM</name>
<keyword evidence="3" id="KW-1185">Reference proteome</keyword>
<protein>
    <submittedName>
        <fullName evidence="2">Cupin domain-containing protein</fullName>
    </submittedName>
</protein>
<feature type="domain" description="DUF985" evidence="1">
    <location>
        <begin position="5"/>
        <end position="139"/>
    </location>
</feature>
<dbReference type="OrthoDB" id="9798288at2"/>
<sequence length="164" mass="18278">MNAAQWVKMLDLAPHPEGGYFRRTSTSGRTFRRDDGATRPLMTAIYYLLTADRPLGKLHRNQSDIIHFFHSGDPIVYWLLFPDGRLERHLLGPDPLVGHRLQLTVPGGIWKASVLEAGDHGLISEAVAPGFDPVDREMADAGLIERLFPAHWPQLSYLVGRGGS</sequence>
<dbReference type="EMBL" id="SRIO01000013">
    <property type="protein sequence ID" value="TFZ82010.1"/>
    <property type="molecule type" value="Genomic_DNA"/>
</dbReference>
<dbReference type="PANTHER" id="PTHR33387">
    <property type="entry name" value="RMLC-LIKE JELLY ROLL FOLD PROTEIN"/>
    <property type="match status" value="1"/>
</dbReference>
<dbReference type="AlphaFoldDB" id="A0A4Z0F7M0"/>
<comment type="caution">
    <text evidence="2">The sequence shown here is derived from an EMBL/GenBank/DDBJ whole genome shotgun (WGS) entry which is preliminary data.</text>
</comment>
<evidence type="ECO:0000313" key="3">
    <source>
        <dbReference type="Proteomes" id="UP000297890"/>
    </source>
</evidence>
<dbReference type="Gene3D" id="2.60.120.10">
    <property type="entry name" value="Jelly Rolls"/>
    <property type="match status" value="1"/>
</dbReference>
<dbReference type="InterPro" id="IPR039935">
    <property type="entry name" value="YML079W-like"/>
</dbReference>
<organism evidence="2 3">
    <name type="scientific">Candidatus Macondimonas diazotrophica</name>
    <dbReference type="NCBI Taxonomy" id="2305248"/>
    <lineage>
        <taxon>Bacteria</taxon>
        <taxon>Pseudomonadati</taxon>
        <taxon>Pseudomonadota</taxon>
        <taxon>Gammaproteobacteria</taxon>
        <taxon>Chromatiales</taxon>
        <taxon>Ectothiorhodospiraceae</taxon>
        <taxon>Candidatus Macondimonas</taxon>
    </lineage>
</organism>
<dbReference type="Pfam" id="PF06172">
    <property type="entry name" value="Cupin_5"/>
    <property type="match status" value="1"/>
</dbReference>
<dbReference type="InterPro" id="IPR009327">
    <property type="entry name" value="Cupin_DUF985"/>
</dbReference>
<evidence type="ECO:0000259" key="1">
    <source>
        <dbReference type="Pfam" id="PF06172"/>
    </source>
</evidence>
<dbReference type="InterPro" id="IPR011051">
    <property type="entry name" value="RmlC_Cupin_sf"/>
</dbReference>
<gene>
    <name evidence="2" type="ORF">E4680_10150</name>
</gene>
<dbReference type="PANTHER" id="PTHR33387:SF3">
    <property type="entry name" value="DUF985 DOMAIN-CONTAINING PROTEIN"/>
    <property type="match status" value="1"/>
</dbReference>
<dbReference type="InterPro" id="IPR014710">
    <property type="entry name" value="RmlC-like_jellyroll"/>
</dbReference>
<dbReference type="RefSeq" id="WP_135282296.1">
    <property type="nucleotide sequence ID" value="NZ_SRIO01000013.1"/>
</dbReference>
<dbReference type="SUPFAM" id="SSF51182">
    <property type="entry name" value="RmlC-like cupins"/>
    <property type="match status" value="1"/>
</dbReference>
<dbReference type="CDD" id="cd06121">
    <property type="entry name" value="cupin_YML079wp"/>
    <property type="match status" value="1"/>
</dbReference>
<accession>A0A4Z0F7M0</accession>
<proteinExistence type="predicted"/>
<evidence type="ECO:0000313" key="2">
    <source>
        <dbReference type="EMBL" id="TFZ82010.1"/>
    </source>
</evidence>